<keyword evidence="3" id="KW-0238">DNA-binding</keyword>
<organism evidence="9">
    <name type="scientific">Enterobius vermicularis</name>
    <name type="common">Human pinworm</name>
    <dbReference type="NCBI Taxonomy" id="51028"/>
    <lineage>
        <taxon>Eukaryota</taxon>
        <taxon>Metazoa</taxon>
        <taxon>Ecdysozoa</taxon>
        <taxon>Nematoda</taxon>
        <taxon>Chromadorea</taxon>
        <taxon>Rhabditida</taxon>
        <taxon>Spirurina</taxon>
        <taxon>Oxyuridomorpha</taxon>
        <taxon>Oxyuroidea</taxon>
        <taxon>Oxyuridae</taxon>
        <taxon>Enterobius</taxon>
    </lineage>
</organism>
<keyword evidence="2" id="KW-0235">DNA replication</keyword>
<evidence type="ECO:0000256" key="5">
    <source>
        <dbReference type="ARBA" id="ARBA00023306"/>
    </source>
</evidence>
<dbReference type="WBParaSite" id="EVEC_0000329201-mRNA-1">
    <property type="protein sequence ID" value="EVEC_0000329201-mRNA-1"/>
    <property type="gene ID" value="EVEC_0000329201"/>
</dbReference>
<dbReference type="PANTHER" id="PTHR28605">
    <property type="entry name" value="CTF8, CHROMOSOME TRANSMISSION FIDELITY FACTOR 8 HOMOLOG (S. CEREVISIAE)"/>
    <property type="match status" value="1"/>
</dbReference>
<dbReference type="EMBL" id="UXUI01007487">
    <property type="protein sequence ID" value="VDD87857.1"/>
    <property type="molecule type" value="Genomic_DNA"/>
</dbReference>
<sequence>MEVTPFRLALVHQTSNTKYLLCALWSNYMVSSVEIGNQVNLSEQLFDHSTESQCRYFCCPTSRNGIKEWTIVELQGVLEIGQDFLGKLIGNLAWMDKTAYLIITHNILEGKEAKLEKPLIVLSLDSNGNKNQLVTAIIKKKIIFRTRPKPLLFREFEA</sequence>
<dbReference type="GO" id="GO:0007064">
    <property type="term" value="P:mitotic sister chromatid cohesion"/>
    <property type="evidence" value="ECO:0007669"/>
    <property type="project" value="InterPro"/>
</dbReference>
<keyword evidence="5" id="KW-0131">Cell cycle</keyword>
<dbReference type="GO" id="GO:0031390">
    <property type="term" value="C:Ctf18 RFC-like complex"/>
    <property type="evidence" value="ECO:0007669"/>
    <property type="project" value="InterPro"/>
</dbReference>
<evidence type="ECO:0000256" key="3">
    <source>
        <dbReference type="ARBA" id="ARBA00023125"/>
    </source>
</evidence>
<protein>
    <submittedName>
        <fullName evidence="7 9">Uncharacterized protein</fullName>
    </submittedName>
</protein>
<name>A0A0N4V064_ENTVE</name>
<comment type="subcellular location">
    <subcellularLocation>
        <location evidence="1">Nucleus</location>
    </subcellularLocation>
</comment>
<gene>
    <name evidence="7" type="ORF">EVEC_LOCUS3000</name>
</gene>
<keyword evidence="4" id="KW-0539">Nucleus</keyword>
<reference evidence="7 8" key="2">
    <citation type="submission" date="2018-10" db="EMBL/GenBank/DDBJ databases">
        <authorList>
            <consortium name="Pathogen Informatics"/>
        </authorList>
    </citation>
    <scope>NUCLEOTIDE SEQUENCE [LARGE SCALE GENOMIC DNA]</scope>
</reference>
<dbReference type="AlphaFoldDB" id="A0A0N4V064"/>
<evidence type="ECO:0000313" key="7">
    <source>
        <dbReference type="EMBL" id="VDD87857.1"/>
    </source>
</evidence>
<dbReference type="OrthoDB" id="121932at2759"/>
<reference evidence="9" key="1">
    <citation type="submission" date="2017-02" db="UniProtKB">
        <authorList>
            <consortium name="WormBaseParasite"/>
        </authorList>
    </citation>
    <scope>IDENTIFICATION</scope>
</reference>
<comment type="similarity">
    <text evidence="6">Belongs to the CTF8 family.</text>
</comment>
<evidence type="ECO:0000256" key="2">
    <source>
        <dbReference type="ARBA" id="ARBA00022705"/>
    </source>
</evidence>
<dbReference type="GO" id="GO:0003677">
    <property type="term" value="F:DNA binding"/>
    <property type="evidence" value="ECO:0007669"/>
    <property type="project" value="UniProtKB-KW"/>
</dbReference>
<proteinExistence type="inferred from homology"/>
<dbReference type="STRING" id="51028.A0A0N4V064"/>
<accession>A0A0N4V064</accession>
<evidence type="ECO:0000313" key="9">
    <source>
        <dbReference type="WBParaSite" id="EVEC_0000329201-mRNA-1"/>
    </source>
</evidence>
<evidence type="ECO:0000256" key="1">
    <source>
        <dbReference type="ARBA" id="ARBA00004123"/>
    </source>
</evidence>
<evidence type="ECO:0000256" key="6">
    <source>
        <dbReference type="ARBA" id="ARBA00038447"/>
    </source>
</evidence>
<dbReference type="Pfam" id="PF09696">
    <property type="entry name" value="Ctf8"/>
    <property type="match status" value="1"/>
</dbReference>
<keyword evidence="8" id="KW-1185">Reference proteome</keyword>
<dbReference type="Proteomes" id="UP000274131">
    <property type="component" value="Unassembled WGS sequence"/>
</dbReference>
<evidence type="ECO:0000313" key="8">
    <source>
        <dbReference type="Proteomes" id="UP000274131"/>
    </source>
</evidence>
<dbReference type="InterPro" id="IPR018607">
    <property type="entry name" value="Ctf8"/>
</dbReference>
<dbReference type="GO" id="GO:0006260">
    <property type="term" value="P:DNA replication"/>
    <property type="evidence" value="ECO:0007669"/>
    <property type="project" value="UniProtKB-KW"/>
</dbReference>
<dbReference type="PANTHER" id="PTHR28605:SF1">
    <property type="entry name" value="CHROMOSOME TRANSMISSION FIDELITY FACTOR 8"/>
    <property type="match status" value="1"/>
</dbReference>
<evidence type="ECO:0000256" key="4">
    <source>
        <dbReference type="ARBA" id="ARBA00023242"/>
    </source>
</evidence>